<proteinExistence type="predicted"/>
<dbReference type="Proteomes" id="UP000255297">
    <property type="component" value="Unassembled WGS sequence"/>
</dbReference>
<dbReference type="EMBL" id="UGPB01000001">
    <property type="protein sequence ID" value="STY29765.1"/>
    <property type="molecule type" value="Genomic_DNA"/>
</dbReference>
<reference evidence="1 2" key="1">
    <citation type="submission" date="2018-06" db="EMBL/GenBank/DDBJ databases">
        <authorList>
            <consortium name="Pathogen Informatics"/>
            <person name="Doyle S."/>
        </authorList>
    </citation>
    <scope>NUCLEOTIDE SEQUENCE [LARGE SCALE GENOMIC DNA]</scope>
    <source>
        <strain evidence="1 2">NCTC11532</strain>
    </source>
</reference>
<dbReference type="AlphaFoldDB" id="A0A378LS23"/>
<protein>
    <submittedName>
        <fullName evidence="1">Uncharacterized protein</fullName>
    </submittedName>
</protein>
<gene>
    <name evidence="1" type="ORF">NCTC11532_01963</name>
</gene>
<keyword evidence="2" id="KW-1185">Reference proteome</keyword>
<accession>A0A378LS23</accession>
<dbReference type="RefSeq" id="WP_031564943.1">
    <property type="nucleotide sequence ID" value="NZ_CAAAIS010000001.1"/>
</dbReference>
<dbReference type="OrthoDB" id="5639229at2"/>
<dbReference type="STRING" id="1122170.GCA_000701265_00523"/>
<name>A0A378LS23_9GAMM</name>
<evidence type="ECO:0000313" key="2">
    <source>
        <dbReference type="Proteomes" id="UP000255297"/>
    </source>
</evidence>
<sequence>MDWNTLASQSPKIMAVMEAIKNDPAFLNELKEDPQQALSKIGVQLNEEEMAIVQKLGELNELKADALGLFAKIKSVFGFKENN</sequence>
<organism evidence="1 2">
    <name type="scientific">Legionella wadsworthii</name>
    <dbReference type="NCBI Taxonomy" id="28088"/>
    <lineage>
        <taxon>Bacteria</taxon>
        <taxon>Pseudomonadati</taxon>
        <taxon>Pseudomonadota</taxon>
        <taxon>Gammaproteobacteria</taxon>
        <taxon>Legionellales</taxon>
        <taxon>Legionellaceae</taxon>
        <taxon>Legionella</taxon>
    </lineage>
</organism>
<evidence type="ECO:0000313" key="1">
    <source>
        <dbReference type="EMBL" id="STY29765.1"/>
    </source>
</evidence>